<dbReference type="Proteomes" id="UP000035996">
    <property type="component" value="Unassembled WGS sequence"/>
</dbReference>
<evidence type="ECO:0008006" key="3">
    <source>
        <dbReference type="Google" id="ProtNLM"/>
    </source>
</evidence>
<dbReference type="EMBL" id="LELK01000004">
    <property type="protein sequence ID" value="KMM37722.1"/>
    <property type="molecule type" value="Genomic_DNA"/>
</dbReference>
<organism evidence="1 2">
    <name type="scientific">Guptibacillus hwajinpoensis</name>
    <dbReference type="NCBI Taxonomy" id="208199"/>
    <lineage>
        <taxon>Bacteria</taxon>
        <taxon>Bacillati</taxon>
        <taxon>Bacillota</taxon>
        <taxon>Bacilli</taxon>
        <taxon>Bacillales</taxon>
        <taxon>Guptibacillaceae</taxon>
        <taxon>Guptibacillus</taxon>
    </lineage>
</organism>
<dbReference type="AlphaFoldDB" id="A0A0J6FTQ6"/>
<keyword evidence="2" id="KW-1185">Reference proteome</keyword>
<dbReference type="STRING" id="157733.AB986_14960"/>
<evidence type="ECO:0000313" key="1">
    <source>
        <dbReference type="EMBL" id="KMM37722.1"/>
    </source>
</evidence>
<proteinExistence type="predicted"/>
<evidence type="ECO:0000313" key="2">
    <source>
        <dbReference type="Proteomes" id="UP000035996"/>
    </source>
</evidence>
<reference evidence="1" key="1">
    <citation type="submission" date="2015-06" db="EMBL/GenBank/DDBJ databases">
        <authorList>
            <person name="Liu B."/>
            <person name="Wang J."/>
            <person name="Zhu Y."/>
            <person name="Liu G."/>
            <person name="Chen Q."/>
            <person name="Zheng C."/>
            <person name="Che J."/>
            <person name="Ge C."/>
            <person name="Shi H."/>
            <person name="Pan Z."/>
            <person name="Liu X."/>
        </authorList>
    </citation>
    <scope>NUCLEOTIDE SEQUENCE [LARGE SCALE GENOMIC DNA]</scope>
    <source>
        <strain evidence="1">DSM 16346</strain>
    </source>
</reference>
<comment type="caution">
    <text evidence="1">The sequence shown here is derived from an EMBL/GenBank/DDBJ whole genome shotgun (WGS) entry which is preliminary data.</text>
</comment>
<sequence>MSIAKSLLKRAIDYQKEISESPFDNEFIKRSTPVLWRGENVPGNIVTVGTNPSAKEFLNQHNELLENEKARFFIRENHVNLEEYRYDDSKLEKTIDYYRTYFERDTAYRSWFGRKGGGKLEAFMNGMGGSFYDANAYTPVIHMDLFPFPTQKQIGRMKEKEELLNSDFVKNSVVDLLAFLEPSLIIILGKEHCERIERIEKETYLGEVQFLSEFPDAAYQIGYYSSKKIPLLGLYFKPSEQFIGLGSKRDENGLSHGTYGSSASLKYIGEQIRQNTEKVHNET</sequence>
<gene>
    <name evidence="1" type="ORF">AB986_14960</name>
</gene>
<protein>
    <recommendedName>
        <fullName evidence="3">Uracil-DNA glycosylase-like domain-containing protein</fullName>
    </recommendedName>
</protein>
<accession>A0A0J6FTQ6</accession>
<name>A0A0J6FTQ6_9BACL</name>